<protein>
    <recommendedName>
        <fullName evidence="6">Angiotensin-converting enzyme</fullName>
        <ecNumber evidence="6">3.4.-.-</ecNumber>
    </recommendedName>
</protein>
<comment type="similarity">
    <text evidence="1 5 6">Belongs to the peptidase M2 family.</text>
</comment>
<evidence type="ECO:0000256" key="4">
    <source>
        <dbReference type="ARBA" id="ARBA00023180"/>
    </source>
</evidence>
<proteinExistence type="inferred from homology"/>
<keyword evidence="3 5" id="KW-1015">Disulfide bond</keyword>
<dbReference type="PANTHER" id="PTHR10514">
    <property type="entry name" value="ANGIOTENSIN-CONVERTING ENZYME"/>
    <property type="match status" value="1"/>
</dbReference>
<feature type="signal peptide" evidence="7">
    <location>
        <begin position="1"/>
        <end position="21"/>
    </location>
</feature>
<dbReference type="PANTHER" id="PTHR10514:SF27">
    <property type="entry name" value="ANGIOTENSIN-CONVERTING ENZYME"/>
    <property type="match status" value="1"/>
</dbReference>
<keyword evidence="6" id="KW-0121">Carboxypeptidase</keyword>
<evidence type="ECO:0000256" key="5">
    <source>
        <dbReference type="PROSITE-ProRule" id="PRU01355"/>
    </source>
</evidence>
<reference evidence="8" key="1">
    <citation type="submission" date="2022-11" db="EMBL/GenBank/DDBJ databases">
        <title>Centuries of genome instability and evolution in soft-shell clam transmissible cancer (bioRxiv).</title>
        <authorList>
            <person name="Hart S.F.M."/>
            <person name="Yonemitsu M.A."/>
            <person name="Giersch R.M."/>
            <person name="Beal B.F."/>
            <person name="Arriagada G."/>
            <person name="Davis B.W."/>
            <person name="Ostrander E.A."/>
            <person name="Goff S.P."/>
            <person name="Metzger M.J."/>
        </authorList>
    </citation>
    <scope>NUCLEOTIDE SEQUENCE</scope>
    <source>
        <strain evidence="8">MELC-2E11</strain>
        <tissue evidence="8">Siphon/mantle</tissue>
    </source>
</reference>
<gene>
    <name evidence="8" type="ORF">MAR_020691</name>
</gene>
<keyword evidence="6" id="KW-0479">Metal-binding</keyword>
<evidence type="ECO:0000313" key="9">
    <source>
        <dbReference type="Proteomes" id="UP001164746"/>
    </source>
</evidence>
<dbReference type="SUPFAM" id="SSF55486">
    <property type="entry name" value="Metalloproteases ('zincins'), catalytic domain"/>
    <property type="match status" value="1"/>
</dbReference>
<organism evidence="8 9">
    <name type="scientific">Mya arenaria</name>
    <name type="common">Soft-shell clam</name>
    <dbReference type="NCBI Taxonomy" id="6604"/>
    <lineage>
        <taxon>Eukaryota</taxon>
        <taxon>Metazoa</taxon>
        <taxon>Spiralia</taxon>
        <taxon>Lophotrochozoa</taxon>
        <taxon>Mollusca</taxon>
        <taxon>Bivalvia</taxon>
        <taxon>Autobranchia</taxon>
        <taxon>Heteroconchia</taxon>
        <taxon>Euheterodonta</taxon>
        <taxon>Imparidentia</taxon>
        <taxon>Neoheterodontei</taxon>
        <taxon>Myida</taxon>
        <taxon>Myoidea</taxon>
        <taxon>Myidae</taxon>
        <taxon>Mya</taxon>
    </lineage>
</organism>
<name>A0ABY7E926_MYAAR</name>
<keyword evidence="6" id="KW-0862">Zinc</keyword>
<accession>A0ABY7E926</accession>
<sequence>MTLKKAFWLLSFTTVVVTVLSLTVDEQVREYLEGSGGYNERATTLSNTYTVASWAYNTNITTDNQQKMTELSLAWSEFAKNESVKAAAFDLNAITDASLKRQIEKILDVGISGYKDTTVLKKIADLEAEMTDIYSAADWCKSQGECYKLEPGLTEIITNSRNYDELLAAWKGWRDVSGKKMRSKYQEFVELMNMAIKAGGRYSDMGDYYRSWYEDAQFETDVRNLFDELAPLYDQLHIYVRRKLKKYYGADKFPTSGHIPAHIFGNMWAQGWNNIFDLLVPYPEADQTNLTKAMFDQNYNVTHMYVVAEEFFTSIGLQKMPDTFWTHSMLKRPPDRDVVCHASAWDMNNGTDFRIKQCTIVTGDQFNTVHHEMGHVQYYLEYINQPYLYRSGANPGFHEGVADIASLSFQTPEHLQEIGLIQDLPSGNEGDINFLFQMALRKVAFLPFGYLIDQWRWSVYRGQTTPANYNTEWWKLRCQYQGVSPPVERSEDDFDPGAKYHIASNTPYIRYFVSFVLQFQWHQALCELIGKAEPLHRCDIYRNITAGNRLKEMLQMGASKQWGEALFTLTKGTSGETRKLSAAPLLSYFKPLQEWLTQRNAEASDTQIWDKTSCPPGSLRTSSGNVLTRGNPVIVMFLNIIFIINNV</sequence>
<evidence type="ECO:0000313" key="8">
    <source>
        <dbReference type="EMBL" id="WAR05322.1"/>
    </source>
</evidence>
<dbReference type="EMBL" id="CP111016">
    <property type="protein sequence ID" value="WAR05322.1"/>
    <property type="molecule type" value="Genomic_DNA"/>
</dbReference>
<dbReference type="PRINTS" id="PR00791">
    <property type="entry name" value="PEPDIPTASEA"/>
</dbReference>
<keyword evidence="9" id="KW-1185">Reference proteome</keyword>
<dbReference type="CDD" id="cd06461">
    <property type="entry name" value="M2_ACE"/>
    <property type="match status" value="1"/>
</dbReference>
<evidence type="ECO:0000256" key="3">
    <source>
        <dbReference type="ARBA" id="ARBA00023157"/>
    </source>
</evidence>
<keyword evidence="2 7" id="KW-0732">Signal</keyword>
<keyword evidence="6" id="KW-0645">Protease</keyword>
<dbReference type="EC" id="3.4.-.-" evidence="6"/>
<evidence type="ECO:0000256" key="7">
    <source>
        <dbReference type="SAM" id="SignalP"/>
    </source>
</evidence>
<evidence type="ECO:0000256" key="1">
    <source>
        <dbReference type="ARBA" id="ARBA00008139"/>
    </source>
</evidence>
<comment type="cofactor">
    <cofactor evidence="6">
        <name>Zn(2+)</name>
        <dbReference type="ChEBI" id="CHEBI:29105"/>
    </cofactor>
    <text evidence="6">Binds 1 zinc ion per subunit.</text>
</comment>
<feature type="chain" id="PRO_5045661953" description="Angiotensin-converting enzyme" evidence="7">
    <location>
        <begin position="22"/>
        <end position="647"/>
    </location>
</feature>
<keyword evidence="6" id="KW-0482">Metalloprotease</keyword>
<dbReference type="InterPro" id="IPR001548">
    <property type="entry name" value="Peptidase_M2"/>
</dbReference>
<keyword evidence="4 6" id="KW-0325">Glycoprotein</keyword>
<feature type="disulfide bond" evidence="5">
    <location>
        <begin position="340"/>
        <end position="358"/>
    </location>
</feature>
<dbReference type="Gene3D" id="1.10.1370.30">
    <property type="match status" value="1"/>
</dbReference>
<dbReference type="Pfam" id="PF01401">
    <property type="entry name" value="Peptidase_M2"/>
    <property type="match status" value="1"/>
</dbReference>
<dbReference type="PROSITE" id="PS52011">
    <property type="entry name" value="PEPTIDASE_M2"/>
    <property type="match status" value="1"/>
</dbReference>
<comment type="caution">
    <text evidence="5">Lacks conserved residue(s) required for the propagation of feature annotation.</text>
</comment>
<dbReference type="Proteomes" id="UP001164746">
    <property type="component" value="Chromosome 5"/>
</dbReference>
<keyword evidence="6" id="KW-0378">Hydrolase</keyword>
<evidence type="ECO:0000256" key="2">
    <source>
        <dbReference type="ARBA" id="ARBA00022729"/>
    </source>
</evidence>
<evidence type="ECO:0000256" key="6">
    <source>
        <dbReference type="RuleBase" id="RU361144"/>
    </source>
</evidence>